<dbReference type="InterPro" id="IPR013762">
    <property type="entry name" value="Integrase-like_cat_sf"/>
</dbReference>
<evidence type="ECO:0000256" key="1">
    <source>
        <dbReference type="ARBA" id="ARBA00023172"/>
    </source>
</evidence>
<protein>
    <submittedName>
        <fullName evidence="2">Integrase</fullName>
    </submittedName>
</protein>
<dbReference type="EMBL" id="JACIFF010000001">
    <property type="protein sequence ID" value="MBB4077969.1"/>
    <property type="molecule type" value="Genomic_DNA"/>
</dbReference>
<gene>
    <name evidence="2" type="ORF">GGR28_000570</name>
</gene>
<dbReference type="Proteomes" id="UP000576209">
    <property type="component" value="Unassembled WGS sequence"/>
</dbReference>
<dbReference type="InterPro" id="IPR011010">
    <property type="entry name" value="DNA_brk_join_enz"/>
</dbReference>
<sequence length="180" mass="20059">MIVAFQSSTGSGNHRYNSALLIGAGIYLGLRIWDILQLRWDQIQADQFLIKGGKTGKERTVDVHGNFLKLARRVGGALQTSAEYPGLVSGVTATARRRSRWLPPTGGYGKPSRPTELFRRTLAGARPGIIGATWRYYIGLTQETISEWQSSILQIGRIYIGMSRSTSHLFLTYHHLNDLI</sequence>
<organism evidence="2 3">
    <name type="scientific">Neolewinella aquimaris</name>
    <dbReference type="NCBI Taxonomy" id="1835722"/>
    <lineage>
        <taxon>Bacteria</taxon>
        <taxon>Pseudomonadati</taxon>
        <taxon>Bacteroidota</taxon>
        <taxon>Saprospiria</taxon>
        <taxon>Saprospirales</taxon>
        <taxon>Lewinellaceae</taxon>
        <taxon>Neolewinella</taxon>
    </lineage>
</organism>
<reference evidence="2 3" key="1">
    <citation type="submission" date="2020-08" db="EMBL/GenBank/DDBJ databases">
        <title>Genomic Encyclopedia of Type Strains, Phase IV (KMG-IV): sequencing the most valuable type-strain genomes for metagenomic binning, comparative biology and taxonomic classification.</title>
        <authorList>
            <person name="Goeker M."/>
        </authorList>
    </citation>
    <scope>NUCLEOTIDE SEQUENCE [LARGE SCALE GENOMIC DNA]</scope>
    <source>
        <strain evidence="2 3">DSM 105137</strain>
    </source>
</reference>
<dbReference type="GO" id="GO:0015074">
    <property type="term" value="P:DNA integration"/>
    <property type="evidence" value="ECO:0007669"/>
    <property type="project" value="InterPro"/>
</dbReference>
<evidence type="ECO:0000313" key="3">
    <source>
        <dbReference type="Proteomes" id="UP000576209"/>
    </source>
</evidence>
<comment type="caution">
    <text evidence="2">The sequence shown here is derived from an EMBL/GenBank/DDBJ whole genome shotgun (WGS) entry which is preliminary data.</text>
</comment>
<dbReference type="SUPFAM" id="SSF56349">
    <property type="entry name" value="DNA breaking-rejoining enzymes"/>
    <property type="match status" value="1"/>
</dbReference>
<dbReference type="Gene3D" id="1.10.443.10">
    <property type="entry name" value="Intergrase catalytic core"/>
    <property type="match status" value="1"/>
</dbReference>
<dbReference type="GO" id="GO:0003677">
    <property type="term" value="F:DNA binding"/>
    <property type="evidence" value="ECO:0007669"/>
    <property type="project" value="InterPro"/>
</dbReference>
<name>A0A840E851_9BACT</name>
<accession>A0A840E851</accession>
<dbReference type="GO" id="GO:0006310">
    <property type="term" value="P:DNA recombination"/>
    <property type="evidence" value="ECO:0007669"/>
    <property type="project" value="UniProtKB-KW"/>
</dbReference>
<dbReference type="RefSeq" id="WP_183494204.1">
    <property type="nucleotide sequence ID" value="NZ_JACIFF010000001.1"/>
</dbReference>
<keyword evidence="3" id="KW-1185">Reference proteome</keyword>
<dbReference type="AlphaFoldDB" id="A0A840E851"/>
<evidence type="ECO:0000313" key="2">
    <source>
        <dbReference type="EMBL" id="MBB4077969.1"/>
    </source>
</evidence>
<proteinExistence type="predicted"/>
<keyword evidence="1" id="KW-0233">DNA recombination</keyword>